<proteinExistence type="inferred from homology"/>
<evidence type="ECO:0000256" key="4">
    <source>
        <dbReference type="RuleBase" id="RU368105"/>
    </source>
</evidence>
<dbReference type="InterPro" id="IPR004045">
    <property type="entry name" value="Glutathione_S-Trfase_N"/>
</dbReference>
<comment type="catalytic activity">
    <reaction evidence="4">
        <text>RX + glutathione = an S-substituted glutathione + a halide anion + H(+)</text>
        <dbReference type="Rhea" id="RHEA:16437"/>
        <dbReference type="ChEBI" id="CHEBI:15378"/>
        <dbReference type="ChEBI" id="CHEBI:16042"/>
        <dbReference type="ChEBI" id="CHEBI:17792"/>
        <dbReference type="ChEBI" id="CHEBI:57925"/>
        <dbReference type="ChEBI" id="CHEBI:90779"/>
        <dbReference type="EC" id="2.5.1.18"/>
    </reaction>
</comment>
<evidence type="ECO:0000313" key="7">
    <source>
        <dbReference type="Ensembl" id="ENSSHAP00000030082.1"/>
    </source>
</evidence>
<dbReference type="InterPro" id="IPR004046">
    <property type="entry name" value="GST_C"/>
</dbReference>
<dbReference type="GO" id="GO:0005634">
    <property type="term" value="C:nucleus"/>
    <property type="evidence" value="ECO:0007669"/>
    <property type="project" value="UniProtKB-SubCell"/>
</dbReference>
<reference evidence="7" key="3">
    <citation type="submission" date="2025-09" db="UniProtKB">
        <authorList>
            <consortium name="Ensembl"/>
        </authorList>
    </citation>
    <scope>IDENTIFICATION</scope>
</reference>
<dbReference type="GeneTree" id="ENSGT00940000162460"/>
<keyword evidence="4" id="KW-0539">Nucleus</keyword>
<dbReference type="Gene3D" id="3.40.30.10">
    <property type="entry name" value="Glutaredoxin"/>
    <property type="match status" value="1"/>
</dbReference>
<dbReference type="InterPro" id="IPR003082">
    <property type="entry name" value="GST_pi"/>
</dbReference>
<dbReference type="AlphaFoldDB" id="A0A7N4NXS4"/>
<dbReference type="InterPro" id="IPR010987">
    <property type="entry name" value="Glutathione-S-Trfase_C-like"/>
</dbReference>
<dbReference type="EC" id="2.5.1.18" evidence="4"/>
<dbReference type="PROSITE" id="PS50404">
    <property type="entry name" value="GST_NTER"/>
    <property type="match status" value="1"/>
</dbReference>
<dbReference type="InterPro" id="IPR040079">
    <property type="entry name" value="Glutathione_S-Trfase"/>
</dbReference>
<dbReference type="GO" id="GO:0005829">
    <property type="term" value="C:cytosol"/>
    <property type="evidence" value="ECO:0007669"/>
    <property type="project" value="TreeGrafter"/>
</dbReference>
<dbReference type="GO" id="GO:0004364">
    <property type="term" value="F:glutathione transferase activity"/>
    <property type="evidence" value="ECO:0007669"/>
    <property type="project" value="UniProtKB-UniRule"/>
</dbReference>
<feature type="domain" description="GST C-terminal" evidence="6">
    <location>
        <begin position="83"/>
        <end position="203"/>
    </location>
</feature>
<organism evidence="7 8">
    <name type="scientific">Sarcophilus harrisii</name>
    <name type="common">Tasmanian devil</name>
    <name type="synonym">Sarcophilus laniarius</name>
    <dbReference type="NCBI Taxonomy" id="9305"/>
    <lineage>
        <taxon>Eukaryota</taxon>
        <taxon>Metazoa</taxon>
        <taxon>Chordata</taxon>
        <taxon>Craniata</taxon>
        <taxon>Vertebrata</taxon>
        <taxon>Euteleostomi</taxon>
        <taxon>Mammalia</taxon>
        <taxon>Metatheria</taxon>
        <taxon>Dasyuromorphia</taxon>
        <taxon>Dasyuridae</taxon>
        <taxon>Sarcophilus</taxon>
    </lineage>
</organism>
<keyword evidence="8" id="KW-1185">Reference proteome</keyword>
<evidence type="ECO:0000256" key="1">
    <source>
        <dbReference type="ARBA" id="ARBA00007297"/>
    </source>
</evidence>
<comment type="subcellular location">
    <subcellularLocation>
        <location evidence="4">Cytoplasm</location>
    </subcellularLocation>
    <subcellularLocation>
        <location evidence="4">Mitochondrion</location>
    </subcellularLocation>
    <subcellularLocation>
        <location evidence="4">Nucleus</location>
    </subcellularLocation>
</comment>
<dbReference type="SFLD" id="SFLDG01205">
    <property type="entry name" value="AMPS.1"/>
    <property type="match status" value="1"/>
</dbReference>
<dbReference type="InterPro" id="IPR036282">
    <property type="entry name" value="Glutathione-S-Trfase_C_sf"/>
</dbReference>
<dbReference type="InterPro" id="IPR050213">
    <property type="entry name" value="GST_superfamily"/>
</dbReference>
<dbReference type="GO" id="GO:0006749">
    <property type="term" value="P:glutathione metabolic process"/>
    <property type="evidence" value="ECO:0007669"/>
    <property type="project" value="UniProtKB-UniRule"/>
</dbReference>
<comment type="function">
    <text evidence="4">Conjugation of reduced glutathione to a wide number of exogenous and endogenous hydrophobic electrophiles.</text>
</comment>
<accession>A0A7N4NXS4</accession>
<dbReference type="PANTHER" id="PTHR11571">
    <property type="entry name" value="GLUTATHIONE S-TRANSFERASE"/>
    <property type="match status" value="1"/>
</dbReference>
<comment type="subunit">
    <text evidence="2 4">Homodimer.</text>
</comment>
<evidence type="ECO:0000259" key="5">
    <source>
        <dbReference type="PROSITE" id="PS50404"/>
    </source>
</evidence>
<keyword evidence="4" id="KW-0496">Mitochondrion</keyword>
<dbReference type="FunCoup" id="A0A7N4NXS4">
    <property type="interactions" value="555"/>
</dbReference>
<dbReference type="Gene3D" id="1.20.1050.10">
    <property type="match status" value="1"/>
</dbReference>
<dbReference type="Pfam" id="PF02798">
    <property type="entry name" value="GST_N"/>
    <property type="match status" value="1"/>
</dbReference>
<protein>
    <recommendedName>
        <fullName evidence="4">Glutathione S-transferase</fullName>
        <ecNumber evidence="4">2.5.1.18</ecNumber>
    </recommendedName>
    <alternativeName>
        <fullName evidence="4">GST class-pi</fullName>
    </alternativeName>
</protein>
<gene>
    <name evidence="7" type="primary">LOC116420449</name>
</gene>
<dbReference type="FunFam" id="1.20.1050.10:FF:000047">
    <property type="entry name" value="Glutathione S-transferase P"/>
    <property type="match status" value="1"/>
</dbReference>
<dbReference type="SFLD" id="SFLDG00363">
    <property type="entry name" value="AMPS_(cytGST):_Alpha-__Mu-__Pi"/>
    <property type="match status" value="1"/>
</dbReference>
<keyword evidence="4" id="KW-0963">Cytoplasm</keyword>
<evidence type="ECO:0000259" key="6">
    <source>
        <dbReference type="PROSITE" id="PS50405"/>
    </source>
</evidence>
<dbReference type="SFLD" id="SFLDS00019">
    <property type="entry name" value="Glutathione_Transferase_(cytos"/>
    <property type="match status" value="1"/>
</dbReference>
<dbReference type="Ensembl" id="ENSSHAT00000031778.1">
    <property type="protein sequence ID" value="ENSSHAP00000030082.1"/>
    <property type="gene ID" value="ENSSHAG00000031270.1"/>
</dbReference>
<evidence type="ECO:0000256" key="3">
    <source>
        <dbReference type="ARBA" id="ARBA00022679"/>
    </source>
</evidence>
<keyword evidence="3 4" id="KW-0808">Transferase</keyword>
<feature type="domain" description="GST N-terminal" evidence="5">
    <location>
        <begin position="2"/>
        <end position="81"/>
    </location>
</feature>
<dbReference type="InParanoid" id="A0A7N4NXS4"/>
<dbReference type="Pfam" id="PF14497">
    <property type="entry name" value="GST_C_3"/>
    <property type="match status" value="1"/>
</dbReference>
<sequence>MSSYTITYFAIRGRCEAIRMLLADQGQTWSNDFLRPGPCQAAELKSSCSDSKYLKLIDGDFTIYQSNAILRYLGRQLGLYGNDDREATRLDMANEDVEDLRRKYLNLIYFSYAAGKADYVKDLPKELDFFEDLLRQNQGGKAFIVGNQISFVDYNLLDLLLIHQILAPGCLDAFPLLSAYVTRLSSRPALKAYLNSPEHTVPINTLISPSTAMANSEGSPRPSACNKGFPANTSCCAH</sequence>
<dbReference type="PROSITE" id="PS50405">
    <property type="entry name" value="GST_CTER"/>
    <property type="match status" value="1"/>
</dbReference>
<reference evidence="7 8" key="1">
    <citation type="journal article" date="2011" name="Proc. Natl. Acad. Sci. U.S.A.">
        <title>Genetic diversity and population structure of the endangered marsupial Sarcophilus harrisii (Tasmanian devil).</title>
        <authorList>
            <person name="Miller W."/>
            <person name="Hayes V.M."/>
            <person name="Ratan A."/>
            <person name="Petersen D.C."/>
            <person name="Wittekindt N.E."/>
            <person name="Miller J."/>
            <person name="Walenz B."/>
            <person name="Knight J."/>
            <person name="Qi J."/>
            <person name="Zhao F."/>
            <person name="Wang Q."/>
            <person name="Bedoya-Reina O.C."/>
            <person name="Katiyar N."/>
            <person name="Tomsho L.P."/>
            <person name="Kasson L.M."/>
            <person name="Hardie R.A."/>
            <person name="Woodbridge P."/>
            <person name="Tindall E.A."/>
            <person name="Bertelsen M.F."/>
            <person name="Dixon D."/>
            <person name="Pyecroft S."/>
            <person name="Helgen K.M."/>
            <person name="Lesk A.M."/>
            <person name="Pringle T.H."/>
            <person name="Patterson N."/>
            <person name="Zhang Y."/>
            <person name="Kreiss A."/>
            <person name="Woods G.M."/>
            <person name="Jones M.E."/>
            <person name="Schuster S.C."/>
        </authorList>
    </citation>
    <scope>NUCLEOTIDE SEQUENCE [LARGE SCALE GENOMIC DNA]</scope>
</reference>
<comment type="similarity">
    <text evidence="1 4">Belongs to the GST superfamily. Pi family.</text>
</comment>
<reference evidence="7" key="2">
    <citation type="submission" date="2025-08" db="UniProtKB">
        <authorList>
            <consortium name="Ensembl"/>
        </authorList>
    </citation>
    <scope>IDENTIFICATION</scope>
</reference>
<evidence type="ECO:0000256" key="2">
    <source>
        <dbReference type="ARBA" id="ARBA00011738"/>
    </source>
</evidence>
<name>A0A7N4NXS4_SARHA</name>
<dbReference type="PANTHER" id="PTHR11571:SF141">
    <property type="entry name" value="GLUTATHIONE S-TRANSFERASE"/>
    <property type="match status" value="1"/>
</dbReference>
<dbReference type="GO" id="GO:0005739">
    <property type="term" value="C:mitochondrion"/>
    <property type="evidence" value="ECO:0007669"/>
    <property type="project" value="UniProtKB-SubCell"/>
</dbReference>
<dbReference type="SUPFAM" id="SSF47616">
    <property type="entry name" value="GST C-terminal domain-like"/>
    <property type="match status" value="1"/>
</dbReference>
<dbReference type="PRINTS" id="PR01268">
    <property type="entry name" value="GSTRNSFRASEP"/>
</dbReference>
<dbReference type="Proteomes" id="UP000007648">
    <property type="component" value="Unassembled WGS sequence"/>
</dbReference>
<dbReference type="InterPro" id="IPR036249">
    <property type="entry name" value="Thioredoxin-like_sf"/>
</dbReference>
<dbReference type="SUPFAM" id="SSF52833">
    <property type="entry name" value="Thioredoxin-like"/>
    <property type="match status" value="1"/>
</dbReference>
<evidence type="ECO:0000313" key="8">
    <source>
        <dbReference type="Proteomes" id="UP000007648"/>
    </source>
</evidence>